<organism evidence="2 3">
    <name type="scientific">Actinobacillus pleuropneumoniae</name>
    <name type="common">Haemophilus pleuropneumoniae</name>
    <dbReference type="NCBI Taxonomy" id="715"/>
    <lineage>
        <taxon>Bacteria</taxon>
        <taxon>Pseudomonadati</taxon>
        <taxon>Pseudomonadota</taxon>
        <taxon>Gammaproteobacteria</taxon>
        <taxon>Pasteurellales</taxon>
        <taxon>Pasteurellaceae</taxon>
        <taxon>Actinobacillus</taxon>
    </lineage>
</organism>
<dbReference type="GO" id="GO:0000820">
    <property type="term" value="P:regulation of glutamine family amino acid metabolic process"/>
    <property type="evidence" value="ECO:0007669"/>
    <property type="project" value="TreeGrafter"/>
</dbReference>
<protein>
    <recommendedName>
        <fullName evidence="1">Glutamate-ammonia ligase adenylyltransferase repeated domain-containing protein</fullName>
    </recommendedName>
</protein>
<dbReference type="EMBL" id="JAPQFC010001274">
    <property type="protein sequence ID" value="MCY6525079.1"/>
    <property type="molecule type" value="Genomic_DNA"/>
</dbReference>
<evidence type="ECO:0000313" key="2">
    <source>
        <dbReference type="EMBL" id="MCY6525079.1"/>
    </source>
</evidence>
<comment type="caution">
    <text evidence="2">The sequence shown here is derived from an EMBL/GenBank/DDBJ whole genome shotgun (WGS) entry which is preliminary data.</text>
</comment>
<gene>
    <name evidence="2" type="ORF">OYG11_12845</name>
</gene>
<proteinExistence type="predicted"/>
<dbReference type="Pfam" id="PF03710">
    <property type="entry name" value="GlnE"/>
    <property type="match status" value="1"/>
</dbReference>
<dbReference type="PANTHER" id="PTHR30621:SF0">
    <property type="entry name" value="BIFUNCTIONAL GLUTAMINE SYNTHETASE ADENYLYLTRANSFERASE_ADENYLYL-REMOVING ENZYME"/>
    <property type="match status" value="1"/>
</dbReference>
<dbReference type="SUPFAM" id="SSF81301">
    <property type="entry name" value="Nucleotidyltransferase"/>
    <property type="match status" value="1"/>
</dbReference>
<dbReference type="Gene3D" id="3.30.460.10">
    <property type="entry name" value="Beta Polymerase, domain 2"/>
    <property type="match status" value="1"/>
</dbReference>
<accession>A0A9Q4DLI1</accession>
<dbReference type="InterPro" id="IPR043519">
    <property type="entry name" value="NT_sf"/>
</dbReference>
<evidence type="ECO:0000313" key="3">
    <source>
        <dbReference type="Proteomes" id="UP001077788"/>
    </source>
</evidence>
<dbReference type="Proteomes" id="UP001077788">
    <property type="component" value="Unassembled WGS sequence"/>
</dbReference>
<feature type="non-terminal residue" evidence="2">
    <location>
        <position position="94"/>
    </location>
</feature>
<feature type="domain" description="Glutamate-ammonia ligase adenylyltransferase repeated" evidence="1">
    <location>
        <begin position="2"/>
        <end position="94"/>
    </location>
</feature>
<name>A0A9Q4DLI1_ACTPL</name>
<feature type="non-terminal residue" evidence="2">
    <location>
        <position position="1"/>
    </location>
</feature>
<dbReference type="InterPro" id="IPR005190">
    <property type="entry name" value="GlnE_rpt_dom"/>
</dbReference>
<dbReference type="GO" id="GO:0005829">
    <property type="term" value="C:cytosol"/>
    <property type="evidence" value="ECO:0007669"/>
    <property type="project" value="TreeGrafter"/>
</dbReference>
<dbReference type="PANTHER" id="PTHR30621">
    <property type="entry name" value="GLUTAMINE SYNTHETASE ADENYLYLTRANSFERASE"/>
    <property type="match status" value="1"/>
</dbReference>
<evidence type="ECO:0000259" key="1">
    <source>
        <dbReference type="Pfam" id="PF03710"/>
    </source>
</evidence>
<sequence>CGAQELNYISDVDVTYVAEPANDDVSGASAVTIATKLAASVARMCSAHSGAGSIWQVDAALRPEGNAGPLVRTMDSMRTYYEKWAKNWEFQALL</sequence>
<reference evidence="2" key="1">
    <citation type="journal article" date="2021" name="Vet Sci">
        <title>O-Serogroups and Pathovirotypes of Escherichia coli Isolated from Post-Weaning Piglets Showing Diarrhoea and/or Oedema in South Korea.</title>
        <authorList>
            <person name="Byun J.W."/>
            <person name="Moon B.Y."/>
            <person name="Do K.H."/>
            <person name="Lee K."/>
            <person name="Lee H.Y."/>
            <person name="Kim W.I."/>
            <person name="So B."/>
            <person name="Lee W.K."/>
        </authorList>
    </citation>
    <scope>NUCLEOTIDE SEQUENCE</scope>
    <source>
        <strain evidence="2">84/14</strain>
    </source>
</reference>
<dbReference type="GO" id="GO:0008882">
    <property type="term" value="F:[glutamate-ammonia-ligase] adenylyltransferase activity"/>
    <property type="evidence" value="ECO:0007669"/>
    <property type="project" value="InterPro"/>
</dbReference>
<dbReference type="AlphaFoldDB" id="A0A9Q4DLI1"/>
<dbReference type="InterPro" id="IPR023057">
    <property type="entry name" value="GlnE"/>
</dbReference>
<reference evidence="2" key="2">
    <citation type="submission" date="2022-12" db="EMBL/GenBank/DDBJ databases">
        <authorList>
            <person name="Kardos G."/>
            <person name="Sarkozi R."/>
            <person name="Laczko L."/>
            <person name="Marton S."/>
            <person name="Makrai L."/>
            <person name="Banyai K."/>
            <person name="Fodor L."/>
        </authorList>
    </citation>
    <scope>NUCLEOTIDE SEQUENCE</scope>
    <source>
        <strain evidence="2">84/14</strain>
    </source>
</reference>